<name>A0A067PGX6_9AGAM</name>
<dbReference type="GO" id="GO:0008623">
    <property type="term" value="C:CHRAC"/>
    <property type="evidence" value="ECO:0007669"/>
    <property type="project" value="TreeGrafter"/>
</dbReference>
<dbReference type="GO" id="GO:0006272">
    <property type="term" value="P:leading strand elongation"/>
    <property type="evidence" value="ECO:0007669"/>
    <property type="project" value="TreeGrafter"/>
</dbReference>
<dbReference type="InParanoid" id="A0A067PGX6"/>
<dbReference type="OrthoDB" id="1707486at2759"/>
<sequence>MPRKDASSVPVSAQSQQDAVSEGLDNFELPKALVTKLAKSSLPENAKFQKEVVLSLLKGSTVFINYLAATAHDIAQSKQHKSVSASDVLKALELLEFGDMGGMLQSELQAYRDIQKRTKHTHAHTSASTGASTPAQSSAPTAVPSAKGKAKEVDGQVRPASVKGKGKNTLIIPPQHQPPIQHHHPEQSISTRGPTDEDAEMFDGDVEPQRRQEEEEFETEGEGEGGLGPEEEEDDAEDEEEEEGGEGEEEVDMMVVEDEEVRRDGKVLDGVGVGGSEGDE</sequence>
<evidence type="ECO:0000256" key="2">
    <source>
        <dbReference type="ARBA" id="ARBA00023242"/>
    </source>
</evidence>
<keyword evidence="2" id="KW-0539">Nucleus</keyword>
<feature type="compositionally biased region" description="Acidic residues" evidence="5">
    <location>
        <begin position="214"/>
        <end position="259"/>
    </location>
</feature>
<dbReference type="CDD" id="cd22928">
    <property type="entry name" value="HFD_POLE3_DPB4"/>
    <property type="match status" value="1"/>
</dbReference>
<feature type="compositionally biased region" description="Acidic residues" evidence="5">
    <location>
        <begin position="196"/>
        <end position="206"/>
    </location>
</feature>
<evidence type="ECO:0000256" key="4">
    <source>
        <dbReference type="ARBA" id="ARBA00042096"/>
    </source>
</evidence>
<evidence type="ECO:0000259" key="6">
    <source>
        <dbReference type="Pfam" id="PF00808"/>
    </source>
</evidence>
<dbReference type="AlphaFoldDB" id="A0A067PGX6"/>
<evidence type="ECO:0000256" key="3">
    <source>
        <dbReference type="ARBA" id="ARBA00039775"/>
    </source>
</evidence>
<dbReference type="Gene3D" id="1.10.20.10">
    <property type="entry name" value="Histone, subunit A"/>
    <property type="match status" value="1"/>
</dbReference>
<dbReference type="PANTHER" id="PTHR46172">
    <property type="entry name" value="DNA POLYMERASE EPSILON SUBUNIT 3"/>
    <property type="match status" value="1"/>
</dbReference>
<evidence type="ECO:0000256" key="5">
    <source>
        <dbReference type="SAM" id="MobiDB-lite"/>
    </source>
</evidence>
<dbReference type="STRING" id="933084.A0A067PGX6"/>
<dbReference type="InterPro" id="IPR003958">
    <property type="entry name" value="CBFA_NFYB_domain"/>
</dbReference>
<dbReference type="GO" id="GO:0046982">
    <property type="term" value="F:protein heterodimerization activity"/>
    <property type="evidence" value="ECO:0007669"/>
    <property type="project" value="InterPro"/>
</dbReference>
<protein>
    <recommendedName>
        <fullName evidence="3">DNA polymerase epsilon subunit D</fullName>
    </recommendedName>
    <alternativeName>
        <fullName evidence="4">DNA polymerase II subunit D</fullName>
    </alternativeName>
</protein>
<dbReference type="EMBL" id="KL197775">
    <property type="protein sequence ID" value="KDQ49726.1"/>
    <property type="molecule type" value="Genomic_DNA"/>
</dbReference>
<feature type="region of interest" description="Disordered" evidence="5">
    <location>
        <begin position="1"/>
        <end position="20"/>
    </location>
</feature>
<feature type="compositionally biased region" description="Low complexity" evidence="5">
    <location>
        <begin position="124"/>
        <end position="146"/>
    </location>
</feature>
<feature type="region of interest" description="Disordered" evidence="5">
    <location>
        <begin position="115"/>
        <end position="280"/>
    </location>
</feature>
<dbReference type="GO" id="GO:0031507">
    <property type="term" value="P:heterochromatin formation"/>
    <property type="evidence" value="ECO:0007669"/>
    <property type="project" value="TreeGrafter"/>
</dbReference>
<dbReference type="PANTHER" id="PTHR46172:SF1">
    <property type="entry name" value="DNA POLYMERASE EPSILON SUBUNIT 3"/>
    <property type="match status" value="1"/>
</dbReference>
<evidence type="ECO:0000313" key="8">
    <source>
        <dbReference type="Proteomes" id="UP000027265"/>
    </source>
</evidence>
<comment type="subcellular location">
    <subcellularLocation>
        <location evidence="1">Nucleus</location>
    </subcellularLocation>
</comment>
<keyword evidence="8" id="KW-1185">Reference proteome</keyword>
<reference evidence="8" key="1">
    <citation type="journal article" date="2014" name="Proc. Natl. Acad. Sci. U.S.A.">
        <title>Extensive sampling of basidiomycete genomes demonstrates inadequacy of the white-rot/brown-rot paradigm for wood decay fungi.</title>
        <authorList>
            <person name="Riley R."/>
            <person name="Salamov A.A."/>
            <person name="Brown D.W."/>
            <person name="Nagy L.G."/>
            <person name="Floudas D."/>
            <person name="Held B.W."/>
            <person name="Levasseur A."/>
            <person name="Lombard V."/>
            <person name="Morin E."/>
            <person name="Otillar R."/>
            <person name="Lindquist E.A."/>
            <person name="Sun H."/>
            <person name="LaButti K.M."/>
            <person name="Schmutz J."/>
            <person name="Jabbour D."/>
            <person name="Luo H."/>
            <person name="Baker S.E."/>
            <person name="Pisabarro A.G."/>
            <person name="Walton J.D."/>
            <person name="Blanchette R.A."/>
            <person name="Henrissat B."/>
            <person name="Martin F."/>
            <person name="Cullen D."/>
            <person name="Hibbett D.S."/>
            <person name="Grigoriev I.V."/>
        </authorList>
    </citation>
    <scope>NUCLEOTIDE SEQUENCE [LARGE SCALE GENOMIC DNA]</scope>
    <source>
        <strain evidence="8">MUCL 33604</strain>
    </source>
</reference>
<dbReference type="GO" id="GO:0008622">
    <property type="term" value="C:epsilon DNA polymerase complex"/>
    <property type="evidence" value="ECO:0007669"/>
    <property type="project" value="TreeGrafter"/>
</dbReference>
<feature type="compositionally biased region" description="Low complexity" evidence="5">
    <location>
        <begin position="7"/>
        <end position="20"/>
    </location>
</feature>
<dbReference type="HOGENOM" id="CLU_043417_3_1_1"/>
<dbReference type="InterPro" id="IPR009072">
    <property type="entry name" value="Histone-fold"/>
</dbReference>
<proteinExistence type="predicted"/>
<organism evidence="7 8">
    <name type="scientific">Jaapia argillacea MUCL 33604</name>
    <dbReference type="NCBI Taxonomy" id="933084"/>
    <lineage>
        <taxon>Eukaryota</taxon>
        <taxon>Fungi</taxon>
        <taxon>Dikarya</taxon>
        <taxon>Basidiomycota</taxon>
        <taxon>Agaricomycotina</taxon>
        <taxon>Agaricomycetes</taxon>
        <taxon>Agaricomycetidae</taxon>
        <taxon>Jaapiales</taxon>
        <taxon>Jaapiaceae</taxon>
        <taxon>Jaapia</taxon>
    </lineage>
</organism>
<dbReference type="Proteomes" id="UP000027265">
    <property type="component" value="Unassembled WGS sequence"/>
</dbReference>
<dbReference type="SUPFAM" id="SSF47113">
    <property type="entry name" value="Histone-fold"/>
    <property type="match status" value="1"/>
</dbReference>
<dbReference type="GO" id="GO:0006974">
    <property type="term" value="P:DNA damage response"/>
    <property type="evidence" value="ECO:0007669"/>
    <property type="project" value="TreeGrafter"/>
</dbReference>
<feature type="compositionally biased region" description="Gly residues" evidence="5">
    <location>
        <begin position="271"/>
        <end position="280"/>
    </location>
</feature>
<dbReference type="Pfam" id="PF00808">
    <property type="entry name" value="CBFD_NFYB_HMF"/>
    <property type="match status" value="1"/>
</dbReference>
<dbReference type="GO" id="GO:0031490">
    <property type="term" value="F:chromatin DNA binding"/>
    <property type="evidence" value="ECO:0007669"/>
    <property type="project" value="TreeGrafter"/>
</dbReference>
<evidence type="ECO:0000313" key="7">
    <source>
        <dbReference type="EMBL" id="KDQ49726.1"/>
    </source>
</evidence>
<evidence type="ECO:0000256" key="1">
    <source>
        <dbReference type="ARBA" id="ARBA00004123"/>
    </source>
</evidence>
<feature type="domain" description="Transcription factor CBF/NF-Y/archaeal histone" evidence="6">
    <location>
        <begin position="28"/>
        <end position="92"/>
    </location>
</feature>
<gene>
    <name evidence="7" type="ORF">JAAARDRAFT_42560</name>
</gene>
<feature type="compositionally biased region" description="Low complexity" evidence="5">
    <location>
        <begin position="171"/>
        <end position="180"/>
    </location>
</feature>
<dbReference type="InterPro" id="IPR051377">
    <property type="entry name" value="DNA_Pol-Epsilon_Subunit"/>
</dbReference>
<accession>A0A067PGX6</accession>